<evidence type="ECO:0000313" key="6">
    <source>
        <dbReference type="EMBL" id="MST49941.1"/>
    </source>
</evidence>
<dbReference type="CDD" id="cd09874">
    <property type="entry name" value="PIN_MT3492-like"/>
    <property type="match status" value="1"/>
</dbReference>
<evidence type="ECO:0000259" key="5">
    <source>
        <dbReference type="Pfam" id="PF01850"/>
    </source>
</evidence>
<gene>
    <name evidence="6" type="ORF">FYJ63_06790</name>
</gene>
<evidence type="ECO:0000256" key="3">
    <source>
        <dbReference type="ARBA" id="ARBA00022801"/>
    </source>
</evidence>
<dbReference type="Proteomes" id="UP000442535">
    <property type="component" value="Unassembled WGS sequence"/>
</dbReference>
<feature type="domain" description="PIN" evidence="5">
    <location>
        <begin position="4"/>
        <end position="118"/>
    </location>
</feature>
<dbReference type="InterPro" id="IPR029060">
    <property type="entry name" value="PIN-like_dom_sf"/>
</dbReference>
<organism evidence="6 7">
    <name type="scientific">Mobiluncus porci</name>
    <dbReference type="NCBI Taxonomy" id="2652278"/>
    <lineage>
        <taxon>Bacteria</taxon>
        <taxon>Bacillati</taxon>
        <taxon>Actinomycetota</taxon>
        <taxon>Actinomycetes</taxon>
        <taxon>Actinomycetales</taxon>
        <taxon>Actinomycetaceae</taxon>
        <taxon>Mobiluncus</taxon>
    </lineage>
</organism>
<keyword evidence="3" id="KW-0378">Hydrolase</keyword>
<evidence type="ECO:0000256" key="1">
    <source>
        <dbReference type="ARBA" id="ARBA00022722"/>
    </source>
</evidence>
<dbReference type="Gene3D" id="3.40.50.1010">
    <property type="entry name" value="5'-nuclease"/>
    <property type="match status" value="1"/>
</dbReference>
<sequence length="128" mass="14099">MIWYLDTSAAMKFLTTTEAHTEEIRNLAEEVRPTMVSTYLLETELRRAARRVPDVGQDKVSAFLSGVKLLEMPPLLFRKAGLIDGPNLRSLDALNLAGASMSGADCLVTYDFRLAEAGREIGLDVLTP</sequence>
<keyword evidence="1" id="KW-0540">Nuclease</keyword>
<evidence type="ECO:0000256" key="4">
    <source>
        <dbReference type="ARBA" id="ARBA00022842"/>
    </source>
</evidence>
<dbReference type="GO" id="GO:0046872">
    <property type="term" value="F:metal ion binding"/>
    <property type="evidence" value="ECO:0007669"/>
    <property type="project" value="UniProtKB-KW"/>
</dbReference>
<reference evidence="6 7" key="1">
    <citation type="submission" date="2019-08" db="EMBL/GenBank/DDBJ databases">
        <title>In-depth cultivation of the pig gut microbiome towards novel bacterial diversity and tailored functional studies.</title>
        <authorList>
            <person name="Wylensek D."/>
            <person name="Hitch T.C.A."/>
            <person name="Clavel T."/>
        </authorList>
    </citation>
    <scope>NUCLEOTIDE SEQUENCE [LARGE SCALE GENOMIC DNA]</scope>
    <source>
        <strain evidence="6 7">RF-GAM-744-WT-7</strain>
    </source>
</reference>
<evidence type="ECO:0000313" key="7">
    <source>
        <dbReference type="Proteomes" id="UP000442535"/>
    </source>
</evidence>
<accession>A0A7K0K379</accession>
<dbReference type="RefSeq" id="WP_154545104.1">
    <property type="nucleotide sequence ID" value="NZ_VUMY01000011.1"/>
</dbReference>
<comment type="caution">
    <text evidence="6">The sequence shown here is derived from an EMBL/GenBank/DDBJ whole genome shotgun (WGS) entry which is preliminary data.</text>
</comment>
<proteinExistence type="predicted"/>
<dbReference type="GO" id="GO:0016787">
    <property type="term" value="F:hydrolase activity"/>
    <property type="evidence" value="ECO:0007669"/>
    <property type="project" value="UniProtKB-KW"/>
</dbReference>
<keyword evidence="2" id="KW-0479">Metal-binding</keyword>
<dbReference type="AlphaFoldDB" id="A0A7K0K379"/>
<dbReference type="SUPFAM" id="SSF88723">
    <property type="entry name" value="PIN domain-like"/>
    <property type="match status" value="1"/>
</dbReference>
<evidence type="ECO:0000256" key="2">
    <source>
        <dbReference type="ARBA" id="ARBA00022723"/>
    </source>
</evidence>
<keyword evidence="7" id="KW-1185">Reference proteome</keyword>
<name>A0A7K0K379_9ACTO</name>
<keyword evidence="4" id="KW-0460">Magnesium</keyword>
<protein>
    <submittedName>
        <fullName evidence="6">Type II toxin-antitoxin system VapC family toxin</fullName>
    </submittedName>
</protein>
<dbReference type="EMBL" id="VUMY01000011">
    <property type="protein sequence ID" value="MST49941.1"/>
    <property type="molecule type" value="Genomic_DNA"/>
</dbReference>
<dbReference type="GO" id="GO:0004518">
    <property type="term" value="F:nuclease activity"/>
    <property type="evidence" value="ECO:0007669"/>
    <property type="project" value="UniProtKB-KW"/>
</dbReference>
<dbReference type="Pfam" id="PF01850">
    <property type="entry name" value="PIN"/>
    <property type="match status" value="1"/>
</dbReference>
<dbReference type="InterPro" id="IPR002716">
    <property type="entry name" value="PIN_dom"/>
</dbReference>